<keyword evidence="6 8" id="KW-0804">Transcription</keyword>
<protein>
    <recommendedName>
        <fullName evidence="8">Mediator of RNA polymerase II transcription subunit 13</fullName>
    </recommendedName>
    <alternativeName>
        <fullName evidence="8">Mediator complex subunit 13</fullName>
    </alternativeName>
</protein>
<evidence type="ECO:0000256" key="9">
    <source>
        <dbReference type="SAM" id="MobiDB-lite"/>
    </source>
</evidence>
<comment type="subunit">
    <text evidence="8">Component of the SRB8-11 complex, which itself associates with the Mediator complex.</text>
</comment>
<evidence type="ECO:0000256" key="5">
    <source>
        <dbReference type="ARBA" id="ARBA00023159"/>
    </source>
</evidence>
<feature type="compositionally biased region" description="Polar residues" evidence="9">
    <location>
        <begin position="945"/>
        <end position="967"/>
    </location>
</feature>
<feature type="compositionally biased region" description="Basic and acidic residues" evidence="9">
    <location>
        <begin position="188"/>
        <end position="204"/>
    </location>
</feature>
<evidence type="ECO:0000256" key="7">
    <source>
        <dbReference type="ARBA" id="ARBA00023242"/>
    </source>
</evidence>
<dbReference type="GO" id="GO:0006357">
    <property type="term" value="P:regulation of transcription by RNA polymerase II"/>
    <property type="evidence" value="ECO:0007669"/>
    <property type="project" value="InterPro"/>
</dbReference>
<keyword evidence="5 8" id="KW-0010">Activator</keyword>
<dbReference type="GO" id="GO:0016592">
    <property type="term" value="C:mediator complex"/>
    <property type="evidence" value="ECO:0007669"/>
    <property type="project" value="InterPro"/>
</dbReference>
<feature type="compositionally biased region" description="Low complexity" evidence="9">
    <location>
        <begin position="444"/>
        <end position="460"/>
    </location>
</feature>
<dbReference type="EMBL" id="AWNI01000041">
    <property type="protein sequence ID" value="ETS59802.1"/>
    <property type="molecule type" value="Genomic_DNA"/>
</dbReference>
<feature type="compositionally biased region" description="Polar residues" evidence="9">
    <location>
        <begin position="44"/>
        <end position="71"/>
    </location>
</feature>
<reference evidence="11 12" key="1">
    <citation type="journal article" date="2014" name="Genome Announc.">
        <title>Genome sequence of the basidiomycetous fungus Pseudozyma aphidis DSM70725, an efficient producer of biosurfactant mannosylerythritol lipids.</title>
        <authorList>
            <person name="Lorenz S."/>
            <person name="Guenther M."/>
            <person name="Grumaz C."/>
            <person name="Rupp S."/>
            <person name="Zibek S."/>
            <person name="Sohn K."/>
        </authorList>
    </citation>
    <scope>NUCLEOTIDE SEQUENCE [LARGE SCALE GENOMIC DNA]</scope>
    <source>
        <strain evidence="12">ATCC 32657 / CBS 517.83 / DSM 70725 / JCM 10318 / NBRC 10182 / NRRL Y-7954 / St-0401</strain>
    </source>
</reference>
<feature type="compositionally biased region" description="Polar residues" evidence="9">
    <location>
        <begin position="798"/>
        <end position="817"/>
    </location>
</feature>
<feature type="region of interest" description="Disordered" evidence="9">
    <location>
        <begin position="1007"/>
        <end position="1059"/>
    </location>
</feature>
<dbReference type="Proteomes" id="UP000019462">
    <property type="component" value="Unassembled WGS sequence"/>
</dbReference>
<feature type="region of interest" description="Disordered" evidence="9">
    <location>
        <begin position="1338"/>
        <end position="1466"/>
    </location>
</feature>
<evidence type="ECO:0000313" key="12">
    <source>
        <dbReference type="Proteomes" id="UP000019462"/>
    </source>
</evidence>
<comment type="caution">
    <text evidence="11">The sequence shown here is derived from an EMBL/GenBank/DDBJ whole genome shotgun (WGS) entry which is preliminary data.</text>
</comment>
<organism evidence="11 12">
    <name type="scientific">Moesziomyces aphidis</name>
    <name type="common">Pseudozyma aphidis</name>
    <dbReference type="NCBI Taxonomy" id="84754"/>
    <lineage>
        <taxon>Eukaryota</taxon>
        <taxon>Fungi</taxon>
        <taxon>Dikarya</taxon>
        <taxon>Basidiomycota</taxon>
        <taxon>Ustilaginomycotina</taxon>
        <taxon>Ustilaginomycetes</taxon>
        <taxon>Ustilaginales</taxon>
        <taxon>Ustilaginaceae</taxon>
        <taxon>Moesziomyces</taxon>
    </lineage>
</organism>
<evidence type="ECO:0000259" key="10">
    <source>
        <dbReference type="Pfam" id="PF06333"/>
    </source>
</evidence>
<feature type="region of interest" description="Disordered" evidence="9">
    <location>
        <begin position="1092"/>
        <end position="1114"/>
    </location>
</feature>
<keyword evidence="3 8" id="KW-0678">Repressor</keyword>
<keyword evidence="7 8" id="KW-0539">Nucleus</keyword>
<comment type="function">
    <text evidence="8">Component of the SRB8-11 complex. The SRB8-11 complex is a regulatory module of the Mediator complex which is itself involved in regulation of basal and activated RNA polymerase II-dependent transcription. The SRB8-11 complex may be involved in the transcriptional repression of a subset of genes regulated by Mediator. It may inhibit the association of the Mediator complex with RNA polymerase II to form the holoenzyme complex.</text>
</comment>
<feature type="compositionally biased region" description="Polar residues" evidence="9">
    <location>
        <begin position="93"/>
        <end position="102"/>
    </location>
</feature>
<feature type="compositionally biased region" description="Low complexity" evidence="9">
    <location>
        <begin position="1047"/>
        <end position="1059"/>
    </location>
</feature>
<dbReference type="InterPro" id="IPR009401">
    <property type="entry name" value="Med13_C"/>
</dbReference>
<evidence type="ECO:0000256" key="3">
    <source>
        <dbReference type="ARBA" id="ARBA00022491"/>
    </source>
</evidence>
<dbReference type="HOGENOM" id="CLU_232389_0_0_1"/>
<comment type="similarity">
    <text evidence="2 8">Belongs to the Mediator complex subunit 13 family.</text>
</comment>
<feature type="region of interest" description="Disordered" evidence="9">
    <location>
        <begin position="944"/>
        <end position="970"/>
    </location>
</feature>
<dbReference type="OrthoDB" id="103819at2759"/>
<keyword evidence="12" id="KW-1185">Reference proteome</keyword>
<evidence type="ECO:0000256" key="8">
    <source>
        <dbReference type="RuleBase" id="RU364134"/>
    </source>
</evidence>
<feature type="compositionally biased region" description="Low complexity" evidence="9">
    <location>
        <begin position="139"/>
        <end position="150"/>
    </location>
</feature>
<feature type="region of interest" description="Disordered" evidence="9">
    <location>
        <begin position="443"/>
        <end position="462"/>
    </location>
</feature>
<feature type="region of interest" description="Disordered" evidence="9">
    <location>
        <begin position="238"/>
        <end position="259"/>
    </location>
</feature>
<feature type="region of interest" description="Disordered" evidence="9">
    <location>
        <begin position="1166"/>
        <end position="1193"/>
    </location>
</feature>
<keyword evidence="4 8" id="KW-0805">Transcription regulation</keyword>
<feature type="region of interest" description="Disordered" evidence="9">
    <location>
        <begin position="399"/>
        <end position="418"/>
    </location>
</feature>
<evidence type="ECO:0000256" key="4">
    <source>
        <dbReference type="ARBA" id="ARBA00023015"/>
    </source>
</evidence>
<evidence type="ECO:0000256" key="6">
    <source>
        <dbReference type="ARBA" id="ARBA00023163"/>
    </source>
</evidence>
<evidence type="ECO:0000313" key="11">
    <source>
        <dbReference type="EMBL" id="ETS59802.1"/>
    </source>
</evidence>
<proteinExistence type="inferred from homology"/>
<dbReference type="GO" id="GO:0003712">
    <property type="term" value="F:transcription coregulator activity"/>
    <property type="evidence" value="ECO:0007669"/>
    <property type="project" value="InterPro"/>
</dbReference>
<feature type="compositionally biased region" description="Low complexity" evidence="9">
    <location>
        <begin position="116"/>
        <end position="126"/>
    </location>
</feature>
<feature type="region of interest" description="Disordered" evidence="9">
    <location>
        <begin position="798"/>
        <end position="836"/>
    </location>
</feature>
<feature type="region of interest" description="Disordered" evidence="9">
    <location>
        <begin position="44"/>
        <end position="150"/>
    </location>
</feature>
<comment type="subcellular location">
    <subcellularLocation>
        <location evidence="1 8">Nucleus</location>
    </subcellularLocation>
</comment>
<feature type="compositionally biased region" description="Low complexity" evidence="9">
    <location>
        <begin position="207"/>
        <end position="218"/>
    </location>
</feature>
<dbReference type="Pfam" id="PF06333">
    <property type="entry name" value="Med13_C"/>
    <property type="match status" value="1"/>
</dbReference>
<gene>
    <name evidence="11" type="ORF">PaG_06329</name>
</gene>
<feature type="domain" description="Mediator complex subunit Med13 C-terminal" evidence="10">
    <location>
        <begin position="1865"/>
        <end position="2043"/>
    </location>
</feature>
<accession>W3VG83</accession>
<evidence type="ECO:0000256" key="1">
    <source>
        <dbReference type="ARBA" id="ARBA00004123"/>
    </source>
</evidence>
<feature type="compositionally biased region" description="Polar residues" evidence="9">
    <location>
        <begin position="238"/>
        <end position="256"/>
    </location>
</feature>
<evidence type="ECO:0000256" key="2">
    <source>
        <dbReference type="ARBA" id="ARBA00009354"/>
    </source>
</evidence>
<name>W3VG83_MOEAP</name>
<feature type="compositionally biased region" description="Polar residues" evidence="9">
    <location>
        <begin position="1019"/>
        <end position="1031"/>
    </location>
</feature>
<sequence length="2148" mass="224353">MPTSMLVTGRAKSEDQPPMPHTAAFESKIGRCDPVIVRCGSHAQHQLTASSPPIPVWNQQPASGATPSASRGSGAGSYPTMAHTPGAFAAHARSNSLANSPSAHRRAGAMAPVQHASSPSTTSASSRLHTNTPFPGTVAAPRSAMPPASASAHLRSMQYLSRLTERTPASFVKLPFPSNTTVHWLRLQKPDSHPPPELGQDHTQPDTAAPAGATSTSTNQSQGRDSVWTNAVHEILANSKNVQAGSRNDDNAQTTPDDAFERLVRRTLVYTSALRPVTADSLDASTADSSIYASASDLWLFAAVNDDDSGPPGKASSAVGPTAAATTTNAAQTQGIAQSAGVDGVILNAAHQQTTPTNPTVSSLPAVARWLPSESVKALARLVEFATVDGGSYLLSSACPSSRDNKGKQSVLTSQQNQAHRRFMETLKTRAISIFAQESLPPFSSSHAGESGTSASSTSSPTLRRRLRLGDSVIFLPPAADIAALPSQLHGKSASSPRQGAPTVSTDLYCLAAELHLSLCRSSLLLRTTSRRLAALPLASTPRGQHEAPPLPHEARPQLHLAPLGQRAELIHVVSSDSIASDHLSQLRPLFASLDVGSGNGMNIQPVEMDLFASGIAVCALPPALAEAHASAGHASHPLEQTHEASFAAYPHIQAIDDDMGLDLLDAPGFGEQTQRQQQRSSEDRRFLWPVSLCFVALDPRRAAWSSSWPGASATNDLHTIRSEPVTPLKELVSFTLKVLNDANESVAAQSAPPFTPGEPDDVSLTRHRGERISSARPGITPASMSFADFDLAMPSAASVTPSQSLPTVPRTDSQTSPEKRDHAGAEAGPSTNSADQQFADDLSWMDFLPQATGEVPGAAASAAAMPASSVPVGSAPTAVPPASSTVPAAQAAGEVKGLDLDPSGSNWAFATGLDACGDNVNHLEAKQVPASLAAPALLQPQGRLHSSGSTPFQGQAATPLSFGQTQTKRKGEGDIFGNLGLLTEDDFSFFDESAFGLESPSALAGEQGAMSSHLDPSGVSQADVSANATAHQHGLGRGETSARDPSGGAAAQATSMSATSAGIGDVEMEDLEATNLDALFGAIPSMQDVMGAESSQMRASEPPPHSAVSAAAAPSQIAASAAAHDTAGATAASSSQAMPPVTVSFTPRSVSAATPFGDPASLPGFTPSSLTESSPAFGGQANHKTPRTPFSPVEEYRDGAAIVGSEAGNHHAGESAQLDGRYAHLAPQDQAGFPAAAGSKLESQEDGGQLRLADASSAAAAAANAAMSTDPTNKKRPAIVPNAFLPLAQPQARKPLQRLTMGARANLGRKYDLFGKFASRPKSTAVLHALPNAANALSPDQNVQDEGKGDSASFSSRFALRPSRASPPKAVARRGQALLQLRRDRNSKMSPGQAVATGGRHGGQRGLDAASTPRSSDDIAIARRASVSDSDSSSSEDDDEASDDAHSDSDVTEVTLSPEDQESMKRCSRHIVASYLCGASGASSDGEATSSHQRAALLNPATTSSPMLWPGSAAIASSTYPTIKRSMLSRTARWLLENPQFRAMFSRAVDAGSDGSDIATREKLEVLAAMACALRITHGSESKPSTQSSTHSDGFLEQEALPTLQGLVVNAASSRAVQATEGDVVQAEVLEPTSIAVGCQGSVVEALPSALSLWDKSKLSAVSGHKLVVAKVLLTHASPAWHDEIVAWLERLRAAFEAYGLGTHTGSAGAILAMADGSEPLALSSYLERLWRDGDAWLDTLRSIASRVEMDVLQGRHVVIYALQPPGSTTCAASGFGGLLQLEADLRVMLAEQVGVLAEHLIVRPISPAMMTESGSLGFGQQSDAIRRLAFSVYDQLPRLVRRQPAKVLHGREPGPISAIVQFPAFSLATGLGRTNFSLSWPREPTTAVDEALMLHVSYRVCADGAAKMVVVSAMDERGGSSDVDVLVGDAEGWIGQVWRYAIGQASRARLSWRLVISSTVPMSQSEQRAWQSCVEAYFTQTQDGKLAVGSVVLLCVRPDEAGAILADVGARTRPSTELGQVDKSKSVLMDASDCSQVLQFSEPLPLDWTIPFGSTEEMASSTASAILVHRPSSAGGRDMASHVLGVDVLQTWREKEAVMADVLASLHALRLVAEQRHQITAPPGLPWGIAAVNMLAQLIGRAVVVD</sequence>
<feature type="region of interest" description="Disordered" evidence="9">
    <location>
        <begin position="1"/>
        <end position="22"/>
    </location>
</feature>
<feature type="region of interest" description="Disordered" evidence="9">
    <location>
        <begin position="187"/>
        <end position="225"/>
    </location>
</feature>